<protein>
    <recommendedName>
        <fullName evidence="1">LarA-like N-terminal domain-containing protein</fullName>
    </recommendedName>
</protein>
<dbReference type="AlphaFoldDB" id="A0A0U2W5V4"/>
<dbReference type="InterPro" id="IPR018657">
    <property type="entry name" value="LarA-like_N"/>
</dbReference>
<reference evidence="3" key="1">
    <citation type="submission" date="2015-12" db="EMBL/GenBank/DDBJ databases">
        <title>Complete genome sequences of two moderately thermophilic Paenibacillus species.</title>
        <authorList>
            <person name="Butler R.III."/>
            <person name="Wang J."/>
            <person name="Stark B.C."/>
            <person name="Pombert J.-F."/>
        </authorList>
    </citation>
    <scope>NUCLEOTIDE SEQUENCE [LARGE SCALE GENOMIC DNA]</scope>
    <source>
        <strain evidence="3">32O-Y</strain>
    </source>
</reference>
<evidence type="ECO:0000259" key="1">
    <source>
        <dbReference type="Pfam" id="PF09861"/>
    </source>
</evidence>
<dbReference type="EMBL" id="CP013652">
    <property type="protein sequence ID" value="ALS21822.1"/>
    <property type="molecule type" value="Genomic_DNA"/>
</dbReference>
<keyword evidence="3" id="KW-1185">Reference proteome</keyword>
<sequence length="471" mass="51910">MTLQEGIPLGHEMLRKRIFSGKLMLKFGYPMARNPSQLSEVTKEDEIVQSLDLSLYPKIELPRFVKVKQHFDRQKLDDIPGEIQKNMAPYLENLSGKRIAVGVGSRGIHNIDLITKCVVDQLKQAGAHPFIIPAMGSHGGATPEGQAEILEAYGISEETMGVEIDASMDVESIGEIEPGLEVYVAKSALEADGIVIIPRIKAHTAFRGEVESGICKMLVIGLGKQAGTDLVHRQGFGRFAELIPSIGRMIAEKTRFLFSVSIVENAYEETYKIEVIPKQDAIALEREKALLEESKNKMGKILFPKFDVLVIEQIGKNISGDGQDPNVTGLYITKFASGGPEFQNCVIFDLTEETHGNANGVGTADVITRKLFDKIDFISMYTNAFTSTESAPVKIPMVASTPEDALRIAVKMCNGIEPYRHKIVWIKNTLELGEIIISEPLLEEARANPNIEISSEPVELTFANGEPLFHC</sequence>
<gene>
    <name evidence="2" type="ORF">IJ22_14460</name>
</gene>
<dbReference type="Pfam" id="PF09861">
    <property type="entry name" value="Lar_N"/>
    <property type="match status" value="1"/>
</dbReference>
<dbReference type="Proteomes" id="UP000061660">
    <property type="component" value="Chromosome"/>
</dbReference>
<reference evidence="2 3" key="2">
    <citation type="journal article" date="2016" name="Genome Announc.">
        <title>Complete Genome Sequences of Two Interactive Moderate Thermophiles, Paenibacillus napthalenovorans 32O-Y and Paenibacillus sp. 32O-W.</title>
        <authorList>
            <person name="Butler R.R.III."/>
            <person name="Wang J."/>
            <person name="Stark B.C."/>
            <person name="Pombert J.F."/>
        </authorList>
    </citation>
    <scope>NUCLEOTIDE SEQUENCE [LARGE SCALE GENOMIC DNA]</scope>
    <source>
        <strain evidence="2 3">32O-Y</strain>
    </source>
</reference>
<dbReference type="PATRIC" id="fig|162209.4.peg.1531"/>
<organism evidence="2 3">
    <name type="scientific">Paenibacillus naphthalenovorans</name>
    <dbReference type="NCBI Taxonomy" id="162209"/>
    <lineage>
        <taxon>Bacteria</taxon>
        <taxon>Bacillati</taxon>
        <taxon>Bacillota</taxon>
        <taxon>Bacilli</taxon>
        <taxon>Bacillales</taxon>
        <taxon>Paenibacillaceae</taxon>
        <taxon>Paenibacillus</taxon>
    </lineage>
</organism>
<proteinExistence type="predicted"/>
<dbReference type="GO" id="GO:0050043">
    <property type="term" value="F:lactate racemase activity"/>
    <property type="evidence" value="ECO:0007669"/>
    <property type="project" value="InterPro"/>
</dbReference>
<dbReference type="STRING" id="162209.IJ22_14460"/>
<name>A0A0U2W5V4_9BACL</name>
<accession>A0A0U2W5V4</accession>
<dbReference type="KEGG" id="pnp:IJ22_14460"/>
<evidence type="ECO:0000313" key="3">
    <source>
        <dbReference type="Proteomes" id="UP000061660"/>
    </source>
</evidence>
<evidence type="ECO:0000313" key="2">
    <source>
        <dbReference type="EMBL" id="ALS21822.1"/>
    </source>
</evidence>
<feature type="domain" description="LarA-like N-terminal" evidence="1">
    <location>
        <begin position="111"/>
        <end position="205"/>
    </location>
</feature>
<dbReference type="Gene3D" id="3.40.50.11440">
    <property type="match status" value="1"/>
</dbReference>